<dbReference type="Proteomes" id="UP000667650">
    <property type="component" value="Unassembled WGS sequence"/>
</dbReference>
<dbReference type="AlphaFoldDB" id="A0A964TAS6"/>
<dbReference type="RefSeq" id="WP_166522146.1">
    <property type="nucleotide sequence ID" value="NZ_JAAABI010000001.1"/>
</dbReference>
<evidence type="ECO:0000313" key="2">
    <source>
        <dbReference type="EMBL" id="NAY90741.1"/>
    </source>
</evidence>
<dbReference type="EMBL" id="JAAABI010000001">
    <property type="protein sequence ID" value="NAY90741.1"/>
    <property type="molecule type" value="Genomic_DNA"/>
</dbReference>
<evidence type="ECO:0000256" key="1">
    <source>
        <dbReference type="SAM" id="SignalP"/>
    </source>
</evidence>
<sequence>MKKVLTIAAVALFTLGMFSCEAETDVQEAESLFASLDQEATDGKEANDDDRQ</sequence>
<proteinExistence type="predicted"/>
<evidence type="ECO:0008006" key="4">
    <source>
        <dbReference type="Google" id="ProtNLM"/>
    </source>
</evidence>
<feature type="chain" id="PRO_5037078117" description="Secreted protein" evidence="1">
    <location>
        <begin position="23"/>
        <end position="52"/>
    </location>
</feature>
<comment type="caution">
    <text evidence="2">The sequence shown here is derived from an EMBL/GenBank/DDBJ whole genome shotgun (WGS) entry which is preliminary data.</text>
</comment>
<name>A0A964TAS6_9FLAO</name>
<keyword evidence="3" id="KW-1185">Reference proteome</keyword>
<accession>A0A964TAS6</accession>
<feature type="signal peptide" evidence="1">
    <location>
        <begin position="1"/>
        <end position="22"/>
    </location>
</feature>
<organism evidence="2 3">
    <name type="scientific">Flagellimonas ochracea</name>
    <dbReference type="NCBI Taxonomy" id="2696472"/>
    <lineage>
        <taxon>Bacteria</taxon>
        <taxon>Pseudomonadati</taxon>
        <taxon>Bacteroidota</taxon>
        <taxon>Flavobacteriia</taxon>
        <taxon>Flavobacteriales</taxon>
        <taxon>Flavobacteriaceae</taxon>
        <taxon>Flagellimonas</taxon>
    </lineage>
</organism>
<gene>
    <name evidence="2" type="ORF">GTQ34_02310</name>
</gene>
<protein>
    <recommendedName>
        <fullName evidence="4">Secreted protein</fullName>
    </recommendedName>
</protein>
<keyword evidence="1" id="KW-0732">Signal</keyword>
<reference evidence="2" key="1">
    <citation type="submission" date="2020-01" db="EMBL/GenBank/DDBJ databases">
        <title>Muricauda ochracea sp. nov., isolated from a tidal flat of Garorim bay in Korea.</title>
        <authorList>
            <person name="Kim D."/>
            <person name="Yoo Y."/>
            <person name="Kim J.-J."/>
        </authorList>
    </citation>
    <scope>NUCLEOTIDE SEQUENCE</scope>
    <source>
        <strain evidence="2">JGD-17</strain>
    </source>
</reference>
<dbReference type="PROSITE" id="PS51257">
    <property type="entry name" value="PROKAR_LIPOPROTEIN"/>
    <property type="match status" value="1"/>
</dbReference>
<evidence type="ECO:0000313" key="3">
    <source>
        <dbReference type="Proteomes" id="UP000667650"/>
    </source>
</evidence>